<protein>
    <submittedName>
        <fullName evidence="5">Polygalacturonase</fullName>
    </submittedName>
</protein>
<dbReference type="EMBL" id="BMKB01000005">
    <property type="protein sequence ID" value="GGA59345.1"/>
    <property type="molecule type" value="Genomic_DNA"/>
</dbReference>
<name>A0A916W1M0_9HYPH</name>
<dbReference type="PROSITE" id="PS00502">
    <property type="entry name" value="POLYGALACTURONASE"/>
    <property type="match status" value="1"/>
</dbReference>
<evidence type="ECO:0000256" key="4">
    <source>
        <dbReference type="RuleBase" id="RU361169"/>
    </source>
</evidence>
<evidence type="ECO:0000313" key="5">
    <source>
        <dbReference type="EMBL" id="GGA59345.1"/>
    </source>
</evidence>
<dbReference type="OrthoDB" id="9795222at2"/>
<keyword evidence="6" id="KW-1185">Reference proteome</keyword>
<comment type="similarity">
    <text evidence="1 4">Belongs to the glycosyl hydrolase 28 family.</text>
</comment>
<evidence type="ECO:0000256" key="1">
    <source>
        <dbReference type="ARBA" id="ARBA00008834"/>
    </source>
</evidence>
<dbReference type="AlphaFoldDB" id="A0A916W1M0"/>
<dbReference type="PANTHER" id="PTHR31339">
    <property type="entry name" value="PECTIN LYASE-RELATED"/>
    <property type="match status" value="1"/>
</dbReference>
<gene>
    <name evidence="5" type="primary">picA</name>
    <name evidence="5" type="ORF">GCM10011499_31840</name>
</gene>
<dbReference type="InterPro" id="IPR012334">
    <property type="entry name" value="Pectin_lyas_fold"/>
</dbReference>
<dbReference type="RefSeq" id="WP_127071892.1">
    <property type="nucleotide sequence ID" value="NZ_BMKB01000005.1"/>
</dbReference>
<reference evidence="5 6" key="1">
    <citation type="journal article" date="2014" name="Int. J. Syst. Evol. Microbiol.">
        <title>Complete genome sequence of Corynebacterium casei LMG S-19264T (=DSM 44701T), isolated from a smear-ripened cheese.</title>
        <authorList>
            <consortium name="US DOE Joint Genome Institute (JGI-PGF)"/>
            <person name="Walter F."/>
            <person name="Albersmeier A."/>
            <person name="Kalinowski J."/>
            <person name="Ruckert C."/>
        </authorList>
    </citation>
    <scope>NUCLEOTIDE SEQUENCE [LARGE SCALE GENOMIC DNA]</scope>
    <source>
        <strain evidence="5 6">CGMCC 1.15896</strain>
    </source>
</reference>
<evidence type="ECO:0000313" key="6">
    <source>
        <dbReference type="Proteomes" id="UP000596977"/>
    </source>
</evidence>
<dbReference type="SMART" id="SM00710">
    <property type="entry name" value="PbH1"/>
    <property type="match status" value="4"/>
</dbReference>
<accession>A0A916W1M0</accession>
<dbReference type="Proteomes" id="UP000596977">
    <property type="component" value="Unassembled WGS sequence"/>
</dbReference>
<dbReference type="InterPro" id="IPR011050">
    <property type="entry name" value="Pectin_lyase_fold/virulence"/>
</dbReference>
<comment type="caution">
    <text evidence="5">The sequence shown here is derived from an EMBL/GenBank/DDBJ whole genome shotgun (WGS) entry which is preliminary data.</text>
</comment>
<evidence type="ECO:0000256" key="2">
    <source>
        <dbReference type="ARBA" id="ARBA00022801"/>
    </source>
</evidence>
<dbReference type="InterPro" id="IPR051801">
    <property type="entry name" value="GH28_Enzymes"/>
</dbReference>
<dbReference type="InterPro" id="IPR006626">
    <property type="entry name" value="PbH1"/>
</dbReference>
<organism evidence="5 6">
    <name type="scientific">Pelagibacterium lentulum</name>
    <dbReference type="NCBI Taxonomy" id="2029865"/>
    <lineage>
        <taxon>Bacteria</taxon>
        <taxon>Pseudomonadati</taxon>
        <taxon>Pseudomonadota</taxon>
        <taxon>Alphaproteobacteria</taxon>
        <taxon>Hyphomicrobiales</taxon>
        <taxon>Devosiaceae</taxon>
        <taxon>Pelagibacterium</taxon>
    </lineage>
</organism>
<keyword evidence="2 4" id="KW-0378">Hydrolase</keyword>
<dbReference type="SUPFAM" id="SSF51126">
    <property type="entry name" value="Pectin lyase-like"/>
    <property type="match status" value="1"/>
</dbReference>
<evidence type="ECO:0000256" key="3">
    <source>
        <dbReference type="ARBA" id="ARBA00023295"/>
    </source>
</evidence>
<proteinExistence type="inferred from homology"/>
<dbReference type="Pfam" id="PF00295">
    <property type="entry name" value="Glyco_hydro_28"/>
    <property type="match status" value="1"/>
</dbReference>
<dbReference type="GO" id="GO:0005975">
    <property type="term" value="P:carbohydrate metabolic process"/>
    <property type="evidence" value="ECO:0007669"/>
    <property type="project" value="InterPro"/>
</dbReference>
<keyword evidence="3 4" id="KW-0326">Glycosidase</keyword>
<dbReference type="InterPro" id="IPR000743">
    <property type="entry name" value="Glyco_hydro_28"/>
</dbReference>
<sequence>MSARIPAILVLTPRTVTVELAGVNAHHRLDEPVAFHLSSDGATVIEGALDFPVKTFENLMPGTRYRLEIQGWNRLEFSAPFETGFVDVRDYGVSEAAADNTSGFKEAIQAAPDGATLYVPQGTWRTGPLFLKSNLTFWLPEGAVITGLSDRAAYPILQAFSEDGLQQASWEGVPAKCYASLLTAFDTSGLSIVGKGIIDGAGDRGDWWSWPKETRNGARRPRTVFANRCTGFSMAGVAVRNSPSWTIHPIDCNKLIFADLDISNPPDSPNTDGLNPDSCTDVTISGVRFSVGDDCIAIKAGKIWPDGKVPAPTRNVGIRHCLMERGHGGVVIGSEMSGSVTDVTVTNCTMIDTDRGLRIKTRRGRGGQVARIAVTDCVMDGVLTPLSINAHYFCDPDGKSDAVQNRSPAPVTAATPWVSEISFARIEARNVHHALAYVLGLAEAPVTELRIEDVSVTYADDAVAAVPDMAVGLPLLRHDRIVTENAIEPVIANIDWPAVDDYLERTSC</sequence>
<dbReference type="GO" id="GO:0004650">
    <property type="term" value="F:polygalacturonase activity"/>
    <property type="evidence" value="ECO:0007669"/>
    <property type="project" value="InterPro"/>
</dbReference>
<dbReference type="PANTHER" id="PTHR31339:SF9">
    <property type="entry name" value="PLASMIN AND FIBRONECTIN-BINDING PROTEIN A"/>
    <property type="match status" value="1"/>
</dbReference>
<dbReference type="Gene3D" id="2.160.20.10">
    <property type="entry name" value="Single-stranded right-handed beta-helix, Pectin lyase-like"/>
    <property type="match status" value="1"/>
</dbReference>